<feature type="region of interest" description="Disordered" evidence="1">
    <location>
        <begin position="154"/>
        <end position="265"/>
    </location>
</feature>
<accession>A0ABQ0CMV4</accession>
<feature type="compositionally biased region" description="Polar residues" evidence="1">
    <location>
        <begin position="154"/>
        <end position="174"/>
    </location>
</feature>
<dbReference type="EMBL" id="BAAFGZ010000094">
    <property type="protein sequence ID" value="GAB0134791.1"/>
    <property type="molecule type" value="Genomic_DNA"/>
</dbReference>
<evidence type="ECO:0000313" key="3">
    <source>
        <dbReference type="Proteomes" id="UP001562357"/>
    </source>
</evidence>
<name>A0ABQ0CMV4_9HYPO</name>
<protein>
    <submittedName>
        <fullName evidence="2">Uncharacterized protein</fullName>
    </submittedName>
</protein>
<organism evidence="2 3">
    <name type="scientific">Epichloe bromicola</name>
    <dbReference type="NCBI Taxonomy" id="79588"/>
    <lineage>
        <taxon>Eukaryota</taxon>
        <taxon>Fungi</taxon>
        <taxon>Dikarya</taxon>
        <taxon>Ascomycota</taxon>
        <taxon>Pezizomycotina</taxon>
        <taxon>Sordariomycetes</taxon>
        <taxon>Hypocreomycetidae</taxon>
        <taxon>Hypocreales</taxon>
        <taxon>Clavicipitaceae</taxon>
        <taxon>Epichloe</taxon>
    </lineage>
</organism>
<dbReference type="Proteomes" id="UP001562357">
    <property type="component" value="Unassembled WGS sequence"/>
</dbReference>
<evidence type="ECO:0000313" key="2">
    <source>
        <dbReference type="EMBL" id="GAB0134791.1"/>
    </source>
</evidence>
<feature type="compositionally biased region" description="Acidic residues" evidence="1">
    <location>
        <begin position="247"/>
        <end position="262"/>
    </location>
</feature>
<sequence length="400" mass="43898">MGSSRQGTHSASQGKDLDDDANGRLSRVDEFSKWLAGVVPVGLIPNDLAEVLQHRANSRLDMARDQGISIRDMSFGEDCLPTWPTLCWDPEHESLHSILQERLGDLQLALDLGALLQQDIRNKSNARMEKARQLGVELGAVAVGSSLLPEWNTTASSVAEESSNTETQVTSASGPNGIGARQREKPEHLLTPSSIAEEESPETRSVDASSRDVVMLGANPDRAASLLRPRDPEEPNSELGRVSESSRDDDEESPDDEDEDGAQDIYLNNHVSSQPIYDEHGRSNIIYDVDLVGGVPGEFSNVDLEVYLAVDDDEEYASLPEAELAIEGEAYERCFGDEGAIDVHIPGAEIFFFNGIEESDEAEQHHHQESCHEELLRDAEWGDELEELMSSGSETCSEEE</sequence>
<feature type="compositionally biased region" description="Polar residues" evidence="1">
    <location>
        <begin position="1"/>
        <end position="13"/>
    </location>
</feature>
<feature type="region of interest" description="Disordered" evidence="1">
    <location>
        <begin position="1"/>
        <end position="21"/>
    </location>
</feature>
<proteinExistence type="predicted"/>
<keyword evidence="3" id="KW-1185">Reference proteome</keyword>
<evidence type="ECO:0000256" key="1">
    <source>
        <dbReference type="SAM" id="MobiDB-lite"/>
    </source>
</evidence>
<gene>
    <name evidence="2" type="primary">g3147</name>
    <name evidence="2" type="ORF">EsDP_00003147</name>
</gene>
<reference evidence="3" key="1">
    <citation type="submission" date="2024-06" db="EMBL/GenBank/DDBJ databases">
        <title>Draft Genome Sequences of Epichloe bromicola Strains Isolated from Elymus ciliaris.</title>
        <authorList>
            <consortium name="Epichloe bromicola genome sequencing consortium"/>
            <person name="Miura A."/>
            <person name="Imano S."/>
            <person name="Ashida A."/>
            <person name="Sato I."/>
            <person name="Chiba S."/>
            <person name="Tanaka A."/>
            <person name="Camagna M."/>
            <person name="Takemoto D."/>
        </authorList>
    </citation>
    <scope>NUCLEOTIDE SEQUENCE [LARGE SCALE GENOMIC DNA]</scope>
    <source>
        <strain evidence="3">DP</strain>
    </source>
</reference>
<comment type="caution">
    <text evidence="2">The sequence shown here is derived from an EMBL/GenBank/DDBJ whole genome shotgun (WGS) entry which is preliminary data.</text>
</comment>